<comment type="caution">
    <text evidence="1">The sequence shown here is derived from an EMBL/GenBank/DDBJ whole genome shotgun (WGS) entry which is preliminary data.</text>
</comment>
<evidence type="ECO:0008006" key="3">
    <source>
        <dbReference type="Google" id="ProtNLM"/>
    </source>
</evidence>
<evidence type="ECO:0000313" key="1">
    <source>
        <dbReference type="EMBL" id="RGC33009.1"/>
    </source>
</evidence>
<dbReference type="AlphaFoldDB" id="A0A3E2WZI5"/>
<evidence type="ECO:0000313" key="2">
    <source>
        <dbReference type="Proteomes" id="UP000261111"/>
    </source>
</evidence>
<dbReference type="Proteomes" id="UP000261111">
    <property type="component" value="Unassembled WGS sequence"/>
</dbReference>
<dbReference type="RefSeq" id="WP_025657015.1">
    <property type="nucleotide sequence ID" value="NZ_QVIA01000007.1"/>
</dbReference>
<protein>
    <recommendedName>
        <fullName evidence="3">Condensation domain-containing protein</fullName>
    </recommendedName>
</protein>
<dbReference type="GeneID" id="93334664"/>
<organism evidence="1 2">
    <name type="scientific">Hungatella hathewayi</name>
    <dbReference type="NCBI Taxonomy" id="154046"/>
    <lineage>
        <taxon>Bacteria</taxon>
        <taxon>Bacillati</taxon>
        <taxon>Bacillota</taxon>
        <taxon>Clostridia</taxon>
        <taxon>Lachnospirales</taxon>
        <taxon>Lachnospiraceae</taxon>
        <taxon>Hungatella</taxon>
    </lineage>
</organism>
<accession>A0A3E2WZI5</accession>
<reference evidence="1 2" key="1">
    <citation type="submission" date="2018-08" db="EMBL/GenBank/DDBJ databases">
        <title>A genome reference for cultivated species of the human gut microbiota.</title>
        <authorList>
            <person name="Zou Y."/>
            <person name="Xue W."/>
            <person name="Luo G."/>
        </authorList>
    </citation>
    <scope>NUCLEOTIDE SEQUENCE [LARGE SCALE GENOMIC DNA]</scope>
    <source>
        <strain evidence="1 2">AF19-21</strain>
    </source>
</reference>
<sequence length="89" mass="10514">MKSVKNYVYTERAHFMCPNMHFGIMVQIECKYDEGVLRQSIDTLQKAHPFLQSLIAEETDTGRLFYQIQDDLNISGNTDFMQTTLRYRK</sequence>
<dbReference type="EMBL" id="QVIA01000007">
    <property type="protein sequence ID" value="RGC33009.1"/>
    <property type="molecule type" value="Genomic_DNA"/>
</dbReference>
<gene>
    <name evidence="1" type="ORF">DWX41_08035</name>
</gene>
<proteinExistence type="predicted"/>
<name>A0A3E2WZI5_9FIRM</name>